<comment type="caution">
    <text evidence="2">The sequence shown here is derived from an EMBL/GenBank/DDBJ whole genome shotgun (WGS) entry which is preliminary data.</text>
</comment>
<keyword evidence="3" id="KW-1185">Reference proteome</keyword>
<dbReference type="Pfam" id="PF05368">
    <property type="entry name" value="NmrA"/>
    <property type="match status" value="2"/>
</dbReference>
<dbReference type="InterPro" id="IPR051604">
    <property type="entry name" value="Ergot_Alk_Oxidoreductase"/>
</dbReference>
<dbReference type="EMBL" id="JAQJAC010000001">
    <property type="protein sequence ID" value="KAJ5600158.1"/>
    <property type="molecule type" value="Genomic_DNA"/>
</dbReference>
<dbReference type="AlphaFoldDB" id="A0AAD6E3L0"/>
<protein>
    <recommendedName>
        <fullName evidence="1">NmrA-like domain-containing protein</fullName>
    </recommendedName>
</protein>
<dbReference type="PANTHER" id="PTHR43162">
    <property type="match status" value="1"/>
</dbReference>
<gene>
    <name evidence="2" type="ORF">N7450_001225</name>
</gene>
<dbReference type="Gene3D" id="3.90.25.10">
    <property type="entry name" value="UDP-galactose 4-epimerase, domain 1"/>
    <property type="match status" value="1"/>
</dbReference>
<dbReference type="InterPro" id="IPR008030">
    <property type="entry name" value="NmrA-like"/>
</dbReference>
<feature type="domain" description="NmrA-like" evidence="1">
    <location>
        <begin position="8"/>
        <end position="85"/>
    </location>
</feature>
<evidence type="ECO:0000313" key="3">
    <source>
        <dbReference type="Proteomes" id="UP001216150"/>
    </source>
</evidence>
<evidence type="ECO:0000259" key="1">
    <source>
        <dbReference type="Pfam" id="PF05368"/>
    </source>
</evidence>
<reference evidence="2 3" key="1">
    <citation type="journal article" date="2023" name="IMA Fungus">
        <title>Comparative genomic study of the Penicillium genus elucidates a diverse pangenome and 15 lateral gene transfer events.</title>
        <authorList>
            <person name="Petersen C."/>
            <person name="Sorensen T."/>
            <person name="Nielsen M.R."/>
            <person name="Sondergaard T.E."/>
            <person name="Sorensen J.L."/>
            <person name="Fitzpatrick D.A."/>
            <person name="Frisvad J.C."/>
            <person name="Nielsen K.L."/>
        </authorList>
    </citation>
    <scope>NUCLEOTIDE SEQUENCE [LARGE SCALE GENOMIC DNA]</scope>
    <source>
        <strain evidence="2 3">IBT 29057</strain>
    </source>
</reference>
<accession>A0AAD6E3L0</accession>
<evidence type="ECO:0000313" key="2">
    <source>
        <dbReference type="EMBL" id="KAJ5600158.1"/>
    </source>
</evidence>
<dbReference type="PANTHER" id="PTHR43162:SF1">
    <property type="entry name" value="PRESTALK A DIFFERENTIATION PROTEIN A"/>
    <property type="match status" value="1"/>
</dbReference>
<dbReference type="SUPFAM" id="SSF51735">
    <property type="entry name" value="NAD(P)-binding Rossmann-fold domains"/>
    <property type="match status" value="1"/>
</dbReference>
<name>A0AAD6E3L0_9EURO</name>
<organism evidence="2 3">
    <name type="scientific">Penicillium hetheringtonii</name>
    <dbReference type="NCBI Taxonomy" id="911720"/>
    <lineage>
        <taxon>Eukaryota</taxon>
        <taxon>Fungi</taxon>
        <taxon>Dikarya</taxon>
        <taxon>Ascomycota</taxon>
        <taxon>Pezizomycotina</taxon>
        <taxon>Eurotiomycetes</taxon>
        <taxon>Eurotiomycetidae</taxon>
        <taxon>Eurotiales</taxon>
        <taxon>Aspergillaceae</taxon>
        <taxon>Penicillium</taxon>
    </lineage>
</organism>
<sequence>MPEHIAPVLVTGAAGQVGGVAGRVVELLRSSGIPVRALVRRQDERATRLQELGAEIVVADLTKSEEIFPAYLEASTVMAAAARASSGIRLLVNMSQMTLSEMDLTHVTESPQHRLQWLSEQVLNWSGVPVAHLRPTVFQENPLFWVFAARSIEKSGAIRLPFGESRTSPVAAQDVAEVAVKVLLDPLPYVGRILEITGPRSVDLNSIAEEYSAALGRSVNYVNISFETWEEETLKKADIPEHVYRHIRTMASLHAAGCYDRHTDTVGQILGRPATSLAATIKNGGSHFSFVPNGQ</sequence>
<dbReference type="Gene3D" id="3.40.50.720">
    <property type="entry name" value="NAD(P)-binding Rossmann-like Domain"/>
    <property type="match status" value="1"/>
</dbReference>
<proteinExistence type="predicted"/>
<dbReference type="Proteomes" id="UP001216150">
    <property type="component" value="Unassembled WGS sequence"/>
</dbReference>
<dbReference type="InterPro" id="IPR036291">
    <property type="entry name" value="NAD(P)-bd_dom_sf"/>
</dbReference>
<feature type="domain" description="NmrA-like" evidence="1">
    <location>
        <begin position="121"/>
        <end position="255"/>
    </location>
</feature>